<feature type="compositionally biased region" description="Basic and acidic residues" evidence="1">
    <location>
        <begin position="216"/>
        <end position="231"/>
    </location>
</feature>
<keyword evidence="3" id="KW-1185">Reference proteome</keyword>
<sequence>MPEFIAIKSLSASDLTLLDRFFGVINRTGQKCINLNADVFVQLFYPDIETLTAARGGEVPVPITVFGPAAAPALRMNRSITKGDSYKNWRLNGETMHDPREQPDRFAHLQRHDLAVMAFDGRGLPERVTIVFLARDEPVDASLYAALAPYVARRSMAPITLGEVEAAIQAAGCGDAHPLTTFAVSPDIEAALEEAALGGFRGLRMIRRRRATRPVSRHESQRAREAAEQTGDDGERLVNAHFAALENPGGEFSFAWTSRVDAYSPFDFRIRHHGGALGDAEYVLDVKATRGAFERDFHLSFGEGFEAAESNVPYYIWRVYGITTDGAFMRRSGDIRDFARALIETHDRAMPAGVAADAFSVQVAAHGLTWSEPVVLAAALGEEDEAADAPA</sequence>
<feature type="region of interest" description="Disordered" evidence="1">
    <location>
        <begin position="211"/>
        <end position="231"/>
    </location>
</feature>
<proteinExistence type="predicted"/>
<organism evidence="2 3">
    <name type="scientific">Lichenicoccus roseus</name>
    <dbReference type="NCBI Taxonomy" id="2683649"/>
    <lineage>
        <taxon>Bacteria</taxon>
        <taxon>Pseudomonadati</taxon>
        <taxon>Pseudomonadota</taxon>
        <taxon>Alphaproteobacteria</taxon>
        <taxon>Acetobacterales</taxon>
        <taxon>Acetobacteraceae</taxon>
        <taxon>Lichenicoccus</taxon>
    </lineage>
</organism>
<protein>
    <submittedName>
        <fullName evidence="2">DUF3883 domain-containing protein</fullName>
    </submittedName>
</protein>
<comment type="caution">
    <text evidence="2">The sequence shown here is derived from an EMBL/GenBank/DDBJ whole genome shotgun (WGS) entry which is preliminary data.</text>
</comment>
<dbReference type="RefSeq" id="WP_138327266.1">
    <property type="nucleotide sequence ID" value="NZ_VCDI01000007.1"/>
</dbReference>
<gene>
    <name evidence="2" type="ORF">FE263_17110</name>
</gene>
<evidence type="ECO:0000313" key="2">
    <source>
        <dbReference type="EMBL" id="TLU71229.1"/>
    </source>
</evidence>
<name>A0A5R9J2N1_9PROT</name>
<dbReference type="Proteomes" id="UP000305654">
    <property type="component" value="Unassembled WGS sequence"/>
</dbReference>
<dbReference type="AlphaFoldDB" id="A0A5R9J2N1"/>
<dbReference type="OrthoDB" id="6058508at2"/>
<evidence type="ECO:0000256" key="1">
    <source>
        <dbReference type="SAM" id="MobiDB-lite"/>
    </source>
</evidence>
<dbReference type="EMBL" id="VCDI01000007">
    <property type="protein sequence ID" value="TLU71229.1"/>
    <property type="molecule type" value="Genomic_DNA"/>
</dbReference>
<reference evidence="2 3" key="1">
    <citation type="submission" date="2019-05" db="EMBL/GenBank/DDBJ databases">
        <authorList>
            <person name="Pankratov T."/>
            <person name="Grouzdev D."/>
        </authorList>
    </citation>
    <scope>NUCLEOTIDE SEQUENCE [LARGE SCALE GENOMIC DNA]</scope>
    <source>
        <strain evidence="2 3">KEBCLARHB70R</strain>
    </source>
</reference>
<evidence type="ECO:0000313" key="3">
    <source>
        <dbReference type="Proteomes" id="UP000305654"/>
    </source>
</evidence>
<accession>A0A5R9J2N1</accession>